<geneLocation type="plasmid" evidence="2">
    <name>unnamed2</name>
</geneLocation>
<dbReference type="OrthoDB" id="6876726at2"/>
<dbReference type="Proteomes" id="UP000270411">
    <property type="component" value="Plasmid unnamed2"/>
</dbReference>
<evidence type="ECO:0000313" key="2">
    <source>
        <dbReference type="EMBL" id="AZG17218.1"/>
    </source>
</evidence>
<reference evidence="3" key="1">
    <citation type="submission" date="2018-11" db="EMBL/GenBank/DDBJ databases">
        <title>FDA dAtabase for Regulatory Grade micrObial Sequences (FDA-ARGOS): Supporting development and validation of Infectious Disease Dx tests.</title>
        <authorList>
            <person name="Goldberg B."/>
            <person name="Campos J."/>
            <person name="Tallon L."/>
            <person name="Sadzewicz L."/>
            <person name="Zhao X."/>
            <person name="Vavikolanu K."/>
            <person name="Mehta A."/>
            <person name="Aluvathingal J."/>
            <person name="Nadendla S."/>
            <person name="Geyer C."/>
            <person name="Nandy P."/>
            <person name="Yan Y."/>
            <person name="Sichtig H."/>
        </authorList>
    </citation>
    <scope>NUCLEOTIDE SEQUENCE [LARGE SCALE GENOMIC DNA]</scope>
    <source>
        <strain evidence="3">FDAARGOS_614</strain>
        <plasmid evidence="3">unnamed2</plasmid>
    </source>
</reference>
<dbReference type="Gene3D" id="3.10.180.10">
    <property type="entry name" value="2,3-Dihydroxybiphenyl 1,2-Dioxygenase, domain 1"/>
    <property type="match status" value="1"/>
</dbReference>
<keyword evidence="2" id="KW-0614">Plasmid</keyword>
<gene>
    <name evidence="2" type="ORF">EHF44_27540</name>
</gene>
<dbReference type="KEGG" id="cpau:EHF44_27540"/>
<sequence length="131" mass="14430">MKLWFNLLCRDIDAQLAFYQHVLDLPEAASSRSAIYCALETADFQFGFNAKPAYELLGLTSRQPIEGVTAPTIAYATFMVETPSRVDAVADLIGSLGGTIVKAPFETYYGQWQTVLADPERNVFRVAAVMA</sequence>
<feature type="domain" description="Glyoxalase/fosfomycin resistance/dioxygenase" evidence="1">
    <location>
        <begin position="4"/>
        <end position="125"/>
    </location>
</feature>
<accession>A0A3G8HA49</accession>
<dbReference type="InterPro" id="IPR004360">
    <property type="entry name" value="Glyas_Fos-R_dOase_dom"/>
</dbReference>
<dbReference type="RefSeq" id="WP_124686947.1">
    <property type="nucleotide sequence ID" value="NZ_CP033971.1"/>
</dbReference>
<dbReference type="EMBL" id="CP033971">
    <property type="protein sequence ID" value="AZG17218.1"/>
    <property type="molecule type" value="Genomic_DNA"/>
</dbReference>
<dbReference type="AlphaFoldDB" id="A0A3G8HA49"/>
<proteinExistence type="predicted"/>
<name>A0A3G8HA49_9BURK</name>
<organism evidence="2 3">
    <name type="scientific">Cupriavidus pauculus</name>
    <dbReference type="NCBI Taxonomy" id="82633"/>
    <lineage>
        <taxon>Bacteria</taxon>
        <taxon>Pseudomonadati</taxon>
        <taxon>Pseudomonadota</taxon>
        <taxon>Betaproteobacteria</taxon>
        <taxon>Burkholderiales</taxon>
        <taxon>Burkholderiaceae</taxon>
        <taxon>Cupriavidus</taxon>
    </lineage>
</organism>
<evidence type="ECO:0000259" key="1">
    <source>
        <dbReference type="Pfam" id="PF00903"/>
    </source>
</evidence>
<dbReference type="InterPro" id="IPR029068">
    <property type="entry name" value="Glyas_Bleomycin-R_OHBP_Dase"/>
</dbReference>
<dbReference type="Pfam" id="PF00903">
    <property type="entry name" value="Glyoxalase"/>
    <property type="match status" value="1"/>
</dbReference>
<dbReference type="SUPFAM" id="SSF54593">
    <property type="entry name" value="Glyoxalase/Bleomycin resistance protein/Dihydroxybiphenyl dioxygenase"/>
    <property type="match status" value="1"/>
</dbReference>
<protein>
    <submittedName>
        <fullName evidence="2">Bleomycin resistance protein</fullName>
    </submittedName>
</protein>
<evidence type="ECO:0000313" key="3">
    <source>
        <dbReference type="Proteomes" id="UP000270411"/>
    </source>
</evidence>